<dbReference type="Gene3D" id="1.10.10.10">
    <property type="entry name" value="Winged helix-like DNA-binding domain superfamily/Winged helix DNA-binding domain"/>
    <property type="match status" value="1"/>
</dbReference>
<dbReference type="PANTHER" id="PTHR33204">
    <property type="entry name" value="TRANSCRIPTIONAL REGULATOR, MARR FAMILY"/>
    <property type="match status" value="1"/>
</dbReference>
<keyword evidence="1" id="KW-0805">Transcription regulation</keyword>
<dbReference type="AlphaFoldDB" id="A0A3A4KF45"/>
<dbReference type="Pfam" id="PF01638">
    <property type="entry name" value="HxlR"/>
    <property type="match status" value="1"/>
</dbReference>
<evidence type="ECO:0000259" key="4">
    <source>
        <dbReference type="PROSITE" id="PS51118"/>
    </source>
</evidence>
<dbReference type="SUPFAM" id="SSF46785">
    <property type="entry name" value="Winged helix' DNA-binding domain"/>
    <property type="match status" value="1"/>
</dbReference>
<keyword evidence="3" id="KW-0804">Transcription</keyword>
<dbReference type="InterPro" id="IPR002577">
    <property type="entry name" value="HTH_HxlR"/>
</dbReference>
<dbReference type="PROSITE" id="PS51118">
    <property type="entry name" value="HTH_HXLR"/>
    <property type="match status" value="1"/>
</dbReference>
<feature type="domain" description="HTH hxlR-type" evidence="4">
    <location>
        <begin position="12"/>
        <end position="106"/>
    </location>
</feature>
<dbReference type="InterPro" id="IPR036390">
    <property type="entry name" value="WH_DNA-bd_sf"/>
</dbReference>
<evidence type="ECO:0000256" key="1">
    <source>
        <dbReference type="ARBA" id="ARBA00023015"/>
    </source>
</evidence>
<keyword evidence="6" id="KW-1185">Reference proteome</keyword>
<keyword evidence="2" id="KW-0238">DNA-binding</keyword>
<proteinExistence type="predicted"/>
<sequence>MALGVYYTKQDCSLARALELVGERWTMLIMRDAFWGVRRFTDFAEHLDISKAVLTQRLSTLVTEGLLGRQPHGGRDEYVLTDRGRSLWPALYALSQWGEAHTAPEGGPRRLFLHAECGTRVDPTGHCATCRRTPGPDELEIHPGPGADFTVRDDPVSRALRTPHRLLEPLDTRTH</sequence>
<name>A0A3A4KF45_9NOCA</name>
<comment type="caution">
    <text evidence="5">The sequence shown here is derived from an EMBL/GenBank/DDBJ whole genome shotgun (WGS) entry which is preliminary data.</text>
</comment>
<gene>
    <name evidence="5" type="ORF">D5S18_07420</name>
</gene>
<organism evidence="5 6">
    <name type="scientific">Nocardia panacis</name>
    <dbReference type="NCBI Taxonomy" id="2340916"/>
    <lineage>
        <taxon>Bacteria</taxon>
        <taxon>Bacillati</taxon>
        <taxon>Actinomycetota</taxon>
        <taxon>Actinomycetes</taxon>
        <taxon>Mycobacteriales</taxon>
        <taxon>Nocardiaceae</taxon>
        <taxon>Nocardia</taxon>
    </lineage>
</organism>
<evidence type="ECO:0000256" key="3">
    <source>
        <dbReference type="ARBA" id="ARBA00023163"/>
    </source>
</evidence>
<dbReference type="Proteomes" id="UP000266677">
    <property type="component" value="Unassembled WGS sequence"/>
</dbReference>
<dbReference type="RefSeq" id="WP_120039092.1">
    <property type="nucleotide sequence ID" value="NZ_QZFU01000015.1"/>
</dbReference>
<evidence type="ECO:0000313" key="6">
    <source>
        <dbReference type="Proteomes" id="UP000266677"/>
    </source>
</evidence>
<reference evidence="5 6" key="1">
    <citation type="submission" date="2018-09" db="EMBL/GenBank/DDBJ databases">
        <title>YIM PH21274 draft genome.</title>
        <authorList>
            <person name="Miao C."/>
        </authorList>
    </citation>
    <scope>NUCLEOTIDE SEQUENCE [LARGE SCALE GENOMIC DNA]</scope>
    <source>
        <strain evidence="5 6">YIM PH 21724</strain>
    </source>
</reference>
<evidence type="ECO:0000313" key="5">
    <source>
        <dbReference type="EMBL" id="RJO77569.1"/>
    </source>
</evidence>
<accession>A0A3A4KF45</accession>
<protein>
    <submittedName>
        <fullName evidence="5">Transcriptional regulator</fullName>
    </submittedName>
</protein>
<dbReference type="EMBL" id="QZFU01000015">
    <property type="protein sequence ID" value="RJO77569.1"/>
    <property type="molecule type" value="Genomic_DNA"/>
</dbReference>
<dbReference type="OrthoDB" id="5183359at2"/>
<dbReference type="PANTHER" id="PTHR33204:SF18">
    <property type="entry name" value="TRANSCRIPTIONAL REGULATORY PROTEIN"/>
    <property type="match status" value="1"/>
</dbReference>
<dbReference type="InterPro" id="IPR036388">
    <property type="entry name" value="WH-like_DNA-bd_sf"/>
</dbReference>
<dbReference type="GO" id="GO:0003677">
    <property type="term" value="F:DNA binding"/>
    <property type="evidence" value="ECO:0007669"/>
    <property type="project" value="UniProtKB-KW"/>
</dbReference>
<evidence type="ECO:0000256" key="2">
    <source>
        <dbReference type="ARBA" id="ARBA00023125"/>
    </source>
</evidence>